<reference evidence="2 3" key="1">
    <citation type="journal article" date="2018" name="Front. Plant Sci.">
        <title>Red Clover (Trifolium pratense) and Zigzag Clover (T. medium) - A Picture of Genomic Similarities and Differences.</title>
        <authorList>
            <person name="Dluhosova J."/>
            <person name="Istvanek J."/>
            <person name="Nedelnik J."/>
            <person name="Repkova J."/>
        </authorList>
    </citation>
    <scope>NUCLEOTIDE SEQUENCE [LARGE SCALE GENOMIC DNA]</scope>
    <source>
        <strain evidence="3">cv. 10/8</strain>
        <tissue evidence="2">Leaf</tissue>
    </source>
</reference>
<organism evidence="2 3">
    <name type="scientific">Trifolium medium</name>
    <dbReference type="NCBI Taxonomy" id="97028"/>
    <lineage>
        <taxon>Eukaryota</taxon>
        <taxon>Viridiplantae</taxon>
        <taxon>Streptophyta</taxon>
        <taxon>Embryophyta</taxon>
        <taxon>Tracheophyta</taxon>
        <taxon>Spermatophyta</taxon>
        <taxon>Magnoliopsida</taxon>
        <taxon>eudicotyledons</taxon>
        <taxon>Gunneridae</taxon>
        <taxon>Pentapetalae</taxon>
        <taxon>rosids</taxon>
        <taxon>fabids</taxon>
        <taxon>Fabales</taxon>
        <taxon>Fabaceae</taxon>
        <taxon>Papilionoideae</taxon>
        <taxon>50 kb inversion clade</taxon>
        <taxon>NPAAA clade</taxon>
        <taxon>Hologalegina</taxon>
        <taxon>IRL clade</taxon>
        <taxon>Trifolieae</taxon>
        <taxon>Trifolium</taxon>
    </lineage>
</organism>
<accession>A0A392UNX8</accession>
<feature type="non-terminal residue" evidence="2">
    <location>
        <position position="1"/>
    </location>
</feature>
<protein>
    <submittedName>
        <fullName evidence="2">Uncharacterized protein</fullName>
    </submittedName>
</protein>
<feature type="region of interest" description="Disordered" evidence="1">
    <location>
        <begin position="1"/>
        <end position="20"/>
    </location>
</feature>
<dbReference type="EMBL" id="LXQA010854206">
    <property type="protein sequence ID" value="MCI74146.1"/>
    <property type="molecule type" value="Genomic_DNA"/>
</dbReference>
<evidence type="ECO:0000313" key="3">
    <source>
        <dbReference type="Proteomes" id="UP000265520"/>
    </source>
</evidence>
<evidence type="ECO:0000256" key="1">
    <source>
        <dbReference type="SAM" id="MobiDB-lite"/>
    </source>
</evidence>
<dbReference type="AlphaFoldDB" id="A0A392UNX8"/>
<keyword evidence="3" id="KW-1185">Reference proteome</keyword>
<feature type="compositionally biased region" description="Low complexity" evidence="1">
    <location>
        <begin position="10"/>
        <end position="20"/>
    </location>
</feature>
<comment type="caution">
    <text evidence="2">The sequence shown here is derived from an EMBL/GenBank/DDBJ whole genome shotgun (WGS) entry which is preliminary data.</text>
</comment>
<dbReference type="Proteomes" id="UP000265520">
    <property type="component" value="Unassembled WGS sequence"/>
</dbReference>
<name>A0A392UNX8_9FABA</name>
<sequence>RAPRATSPTQGAASRSCQRQQARIARRANPCCAARQHQPVHQDFF</sequence>
<evidence type="ECO:0000313" key="2">
    <source>
        <dbReference type="EMBL" id="MCI74146.1"/>
    </source>
</evidence>
<proteinExistence type="predicted"/>